<evidence type="ECO:0000313" key="3">
    <source>
        <dbReference type="Proteomes" id="UP001151760"/>
    </source>
</evidence>
<evidence type="ECO:0000313" key="2">
    <source>
        <dbReference type="EMBL" id="GJT97544.1"/>
    </source>
</evidence>
<sequence length="400" mass="45580">MEHKQISCGSIVPTISPKYPWFVADDDGTQTHIFFNLHDPLSHYHLKIPELLGKRIRGCFFGCWALLSSNYPSDVMWSLWNPITSQIINFPPLILRGSERDKDDIIYSCCLSAPPDHPNSVLLLMRSKKHKFVYCSLGSDSFFPNTRKRKVLRWTEMTYAKQIRGITGFDGWVHSPTYCNGKVYASIKVFDNPIRILLVEVEIMVKYHKRKKRTQVVITLLPILEFPKRKLYVEVDCYNYALALKGSCIDLFTIRIGIKDTVSMTVGAVNVFKLDMDNKRWEEVDDLNDTMFTLELVADLSPVLYSSAIASSAFGGYDQTTCQCGKCLYRCIRLEDAHAQIVERSVKCDHEVNFNCTKDDSHLLLPTTSGYKCSSTFDTMQQRESIKAVADITFAVANGL</sequence>
<accession>A0ABQ5ID07</accession>
<evidence type="ECO:0000259" key="1">
    <source>
        <dbReference type="Pfam" id="PF03478"/>
    </source>
</evidence>
<reference evidence="2" key="1">
    <citation type="journal article" date="2022" name="Int. J. Mol. Sci.">
        <title>Draft Genome of Tanacetum Coccineum: Genomic Comparison of Closely Related Tanacetum-Family Plants.</title>
        <authorList>
            <person name="Yamashiro T."/>
            <person name="Shiraishi A."/>
            <person name="Nakayama K."/>
            <person name="Satake H."/>
        </authorList>
    </citation>
    <scope>NUCLEOTIDE SEQUENCE</scope>
</reference>
<protein>
    <recommendedName>
        <fullName evidence="1">KIB1-4 beta-propeller domain-containing protein</fullName>
    </recommendedName>
</protein>
<organism evidence="2 3">
    <name type="scientific">Tanacetum coccineum</name>
    <dbReference type="NCBI Taxonomy" id="301880"/>
    <lineage>
        <taxon>Eukaryota</taxon>
        <taxon>Viridiplantae</taxon>
        <taxon>Streptophyta</taxon>
        <taxon>Embryophyta</taxon>
        <taxon>Tracheophyta</taxon>
        <taxon>Spermatophyta</taxon>
        <taxon>Magnoliopsida</taxon>
        <taxon>eudicotyledons</taxon>
        <taxon>Gunneridae</taxon>
        <taxon>Pentapetalae</taxon>
        <taxon>asterids</taxon>
        <taxon>campanulids</taxon>
        <taxon>Asterales</taxon>
        <taxon>Asteraceae</taxon>
        <taxon>Asteroideae</taxon>
        <taxon>Anthemideae</taxon>
        <taxon>Anthemidinae</taxon>
        <taxon>Tanacetum</taxon>
    </lineage>
</organism>
<dbReference type="Pfam" id="PF03478">
    <property type="entry name" value="Beta-prop_KIB1-4"/>
    <property type="match status" value="1"/>
</dbReference>
<dbReference type="PANTHER" id="PTHR40891:SF1">
    <property type="entry name" value="DUF295 DOMAIN-CONTAINING PROTEIN"/>
    <property type="match status" value="1"/>
</dbReference>
<reference evidence="2" key="2">
    <citation type="submission" date="2022-01" db="EMBL/GenBank/DDBJ databases">
        <authorList>
            <person name="Yamashiro T."/>
            <person name="Shiraishi A."/>
            <person name="Satake H."/>
            <person name="Nakayama K."/>
        </authorList>
    </citation>
    <scope>NUCLEOTIDE SEQUENCE</scope>
</reference>
<gene>
    <name evidence="2" type="ORF">Tco_1093062</name>
</gene>
<dbReference type="PANTHER" id="PTHR40891">
    <property type="entry name" value="DUF295 DOMAIN-CONTAINING PROTEIN"/>
    <property type="match status" value="1"/>
</dbReference>
<keyword evidence="3" id="KW-1185">Reference proteome</keyword>
<name>A0ABQ5ID07_9ASTR</name>
<dbReference type="Proteomes" id="UP001151760">
    <property type="component" value="Unassembled WGS sequence"/>
</dbReference>
<comment type="caution">
    <text evidence="2">The sequence shown here is derived from an EMBL/GenBank/DDBJ whole genome shotgun (WGS) entry which is preliminary data.</text>
</comment>
<proteinExistence type="predicted"/>
<dbReference type="EMBL" id="BQNB010020589">
    <property type="protein sequence ID" value="GJT97544.1"/>
    <property type="molecule type" value="Genomic_DNA"/>
</dbReference>
<dbReference type="InterPro" id="IPR005174">
    <property type="entry name" value="KIB1-4_b-propeller"/>
</dbReference>
<feature type="domain" description="KIB1-4 beta-propeller" evidence="1">
    <location>
        <begin position="34"/>
        <end position="292"/>
    </location>
</feature>